<gene>
    <name evidence="13" type="ORF">CYR55_17175</name>
</gene>
<dbReference type="Gene3D" id="1.10.287.130">
    <property type="match status" value="1"/>
</dbReference>
<evidence type="ECO:0000256" key="10">
    <source>
        <dbReference type="SAM" id="Phobius"/>
    </source>
</evidence>
<name>A0A2N5DZN1_9GAMM</name>
<dbReference type="OrthoDB" id="9804645at2"/>
<dbReference type="RefSeq" id="WP_101817584.1">
    <property type="nucleotide sequence ID" value="NZ_PJZF01000017.1"/>
</dbReference>
<proteinExistence type="predicted"/>
<dbReference type="SUPFAM" id="SSF47384">
    <property type="entry name" value="Homodimeric domain of signal transducing histidine kinase"/>
    <property type="match status" value="1"/>
</dbReference>
<organism evidence="13 14">
    <name type="scientific">Chimaeribacter californicus</name>
    <dbReference type="NCBI Taxonomy" id="2060067"/>
    <lineage>
        <taxon>Bacteria</taxon>
        <taxon>Pseudomonadati</taxon>
        <taxon>Pseudomonadota</taxon>
        <taxon>Gammaproteobacteria</taxon>
        <taxon>Enterobacterales</taxon>
        <taxon>Yersiniaceae</taxon>
        <taxon>Chimaeribacter</taxon>
    </lineage>
</organism>
<keyword evidence="10" id="KW-0472">Membrane</keyword>
<evidence type="ECO:0000256" key="9">
    <source>
        <dbReference type="ARBA" id="ARBA00022840"/>
    </source>
</evidence>
<dbReference type="InterPro" id="IPR036097">
    <property type="entry name" value="HisK_dim/P_sf"/>
</dbReference>
<comment type="catalytic activity">
    <reaction evidence="1">
        <text>ATP + protein L-histidine = ADP + protein N-phospho-L-histidine.</text>
        <dbReference type="EC" id="2.7.13.3"/>
    </reaction>
</comment>
<evidence type="ECO:0000256" key="5">
    <source>
        <dbReference type="ARBA" id="ARBA00022553"/>
    </source>
</evidence>
<dbReference type="CDD" id="cd00075">
    <property type="entry name" value="HATPase"/>
    <property type="match status" value="1"/>
</dbReference>
<dbReference type="Gene3D" id="3.30.565.10">
    <property type="entry name" value="Histidine kinase-like ATPase, C-terminal domain"/>
    <property type="match status" value="1"/>
</dbReference>
<dbReference type="GO" id="GO:0005524">
    <property type="term" value="F:ATP binding"/>
    <property type="evidence" value="ECO:0007669"/>
    <property type="project" value="UniProtKB-KW"/>
</dbReference>
<evidence type="ECO:0000259" key="11">
    <source>
        <dbReference type="PROSITE" id="PS50109"/>
    </source>
</evidence>
<dbReference type="SMART" id="SM00304">
    <property type="entry name" value="HAMP"/>
    <property type="match status" value="1"/>
</dbReference>
<dbReference type="SUPFAM" id="SSF55874">
    <property type="entry name" value="ATPase domain of HSP90 chaperone/DNA topoisomerase II/histidine kinase"/>
    <property type="match status" value="1"/>
</dbReference>
<dbReference type="SMART" id="SM00388">
    <property type="entry name" value="HisKA"/>
    <property type="match status" value="1"/>
</dbReference>
<keyword evidence="9" id="KW-0067">ATP-binding</keyword>
<feature type="transmembrane region" description="Helical" evidence="10">
    <location>
        <begin position="12"/>
        <end position="35"/>
    </location>
</feature>
<feature type="domain" description="HAMP" evidence="12">
    <location>
        <begin position="164"/>
        <end position="216"/>
    </location>
</feature>
<dbReference type="PRINTS" id="PR00344">
    <property type="entry name" value="BCTRLSENSOR"/>
</dbReference>
<dbReference type="PANTHER" id="PTHR44936:SF10">
    <property type="entry name" value="SENSOR PROTEIN RSTB"/>
    <property type="match status" value="1"/>
</dbReference>
<feature type="domain" description="Histidine kinase" evidence="11">
    <location>
        <begin position="224"/>
        <end position="421"/>
    </location>
</feature>
<dbReference type="PROSITE" id="PS50109">
    <property type="entry name" value="HIS_KIN"/>
    <property type="match status" value="1"/>
</dbReference>
<evidence type="ECO:0000256" key="2">
    <source>
        <dbReference type="ARBA" id="ARBA00004651"/>
    </source>
</evidence>
<dbReference type="Gene3D" id="6.10.340.10">
    <property type="match status" value="1"/>
</dbReference>
<keyword evidence="10" id="KW-0812">Transmembrane</keyword>
<dbReference type="GO" id="GO:0005886">
    <property type="term" value="C:plasma membrane"/>
    <property type="evidence" value="ECO:0007669"/>
    <property type="project" value="UniProtKB-SubCell"/>
</dbReference>
<evidence type="ECO:0000256" key="6">
    <source>
        <dbReference type="ARBA" id="ARBA00022679"/>
    </source>
</evidence>
<keyword evidence="5" id="KW-0597">Phosphoprotein</keyword>
<evidence type="ECO:0000256" key="1">
    <source>
        <dbReference type="ARBA" id="ARBA00000085"/>
    </source>
</evidence>
<keyword evidence="4" id="KW-1003">Cell membrane</keyword>
<protein>
    <recommendedName>
        <fullName evidence="3">histidine kinase</fullName>
        <ecNumber evidence="3">2.7.13.3</ecNumber>
    </recommendedName>
</protein>
<dbReference type="InterPro" id="IPR003594">
    <property type="entry name" value="HATPase_dom"/>
</dbReference>
<comment type="caution">
    <text evidence="13">The sequence shown here is derived from an EMBL/GenBank/DDBJ whole genome shotgun (WGS) entry which is preliminary data.</text>
</comment>
<comment type="subcellular location">
    <subcellularLocation>
        <location evidence="2">Cell membrane</location>
        <topology evidence="2">Multi-pass membrane protein</topology>
    </subcellularLocation>
</comment>
<evidence type="ECO:0000313" key="13">
    <source>
        <dbReference type="EMBL" id="PLR33316.1"/>
    </source>
</evidence>
<reference evidence="13 14" key="1">
    <citation type="submission" date="2017-12" db="EMBL/GenBank/DDBJ databases">
        <title>Characterization of six clinical isolates of Enterochimera gen. nov., a novel genus of the Yersiniaciae family and the three species Enterochimera arupensis sp. nov., Enterochimera coloradensis sp. nov, and Enterochimera californica sp. nov.</title>
        <authorList>
            <person name="Rossi A."/>
            <person name="Fisher M."/>
        </authorList>
    </citation>
    <scope>NUCLEOTIDE SEQUENCE [LARGE SCALE GENOMIC DNA]</scope>
    <source>
        <strain evidence="14">2015-Iso6</strain>
    </source>
</reference>
<keyword evidence="7" id="KW-0547">Nucleotide-binding</keyword>
<dbReference type="InterPro" id="IPR003661">
    <property type="entry name" value="HisK_dim/P_dom"/>
</dbReference>
<dbReference type="EMBL" id="PJZF01000017">
    <property type="protein sequence ID" value="PLR33316.1"/>
    <property type="molecule type" value="Genomic_DNA"/>
</dbReference>
<keyword evidence="10" id="KW-1133">Transmembrane helix</keyword>
<dbReference type="InterPro" id="IPR036890">
    <property type="entry name" value="HATPase_C_sf"/>
</dbReference>
<keyword evidence="14" id="KW-1185">Reference proteome</keyword>
<dbReference type="InterPro" id="IPR003660">
    <property type="entry name" value="HAMP_dom"/>
</dbReference>
<dbReference type="InterPro" id="IPR005467">
    <property type="entry name" value="His_kinase_dom"/>
</dbReference>
<dbReference type="EC" id="2.7.13.3" evidence="3"/>
<evidence type="ECO:0000259" key="12">
    <source>
        <dbReference type="PROSITE" id="PS50885"/>
    </source>
</evidence>
<evidence type="ECO:0000256" key="4">
    <source>
        <dbReference type="ARBA" id="ARBA00022475"/>
    </source>
</evidence>
<dbReference type="AlphaFoldDB" id="A0A2N5DZN1"/>
<keyword evidence="8 13" id="KW-0418">Kinase</keyword>
<dbReference type="Pfam" id="PF00512">
    <property type="entry name" value="HisKA"/>
    <property type="match status" value="1"/>
</dbReference>
<evidence type="ECO:0000256" key="8">
    <source>
        <dbReference type="ARBA" id="ARBA00022777"/>
    </source>
</evidence>
<accession>A0A2N5DZN1</accession>
<evidence type="ECO:0000256" key="3">
    <source>
        <dbReference type="ARBA" id="ARBA00012438"/>
    </source>
</evidence>
<feature type="transmembrane region" description="Helical" evidence="10">
    <location>
        <begin position="142"/>
        <end position="163"/>
    </location>
</feature>
<dbReference type="PANTHER" id="PTHR44936">
    <property type="entry name" value="SENSOR PROTEIN CREC"/>
    <property type="match status" value="1"/>
</dbReference>
<keyword evidence="6" id="KW-0808">Transferase</keyword>
<dbReference type="InterPro" id="IPR004358">
    <property type="entry name" value="Sig_transdc_His_kin-like_C"/>
</dbReference>
<dbReference type="Pfam" id="PF00672">
    <property type="entry name" value="HAMP"/>
    <property type="match status" value="1"/>
</dbReference>
<dbReference type="Pfam" id="PF02518">
    <property type="entry name" value="HATPase_c"/>
    <property type="match status" value="1"/>
</dbReference>
<dbReference type="PROSITE" id="PS50885">
    <property type="entry name" value="HAMP"/>
    <property type="match status" value="1"/>
</dbReference>
<dbReference type="CDD" id="cd00082">
    <property type="entry name" value="HisKA"/>
    <property type="match status" value="1"/>
</dbReference>
<sequence>MKKITDLPMYMQIYLAVIGAVLAVVLCTIVIWLGIDNNNRHLRAFATFTAMVEDTLPPASAGRERQSQAIDTWIARTHTRFALFTANGALISRALSPAIPFPAQITPGGYFDDWRGTRFVWQMKDRRILVVQFSTNRAARPWLFIFMLLALAFAVACAALPVIRRLTARLELLQQSVESLGKGRLSSRVEVSGQDEVGQLAASFNRAAGQIEALVRAQKTMLANASHELRSPLARIQMASALLAAEDSPLRQELLRSVAELDTLVEEILTVSRLERVDADQHAAFSTTDLTALAAEECARAAVPLTADHLIARADARLMRRLMRNVIENALKHGGKAVTVSLLADATGQAVFRVSDRGPGIPEPEMQRIFQPFYRLARDTDGTGLGLALVGAIAAHHGGSVWVHNRETGGACFHVRIPLRPPA</sequence>
<dbReference type="SMART" id="SM00387">
    <property type="entry name" value="HATPase_c"/>
    <property type="match status" value="1"/>
</dbReference>
<dbReference type="SUPFAM" id="SSF158472">
    <property type="entry name" value="HAMP domain-like"/>
    <property type="match status" value="1"/>
</dbReference>
<dbReference type="Proteomes" id="UP000234240">
    <property type="component" value="Unassembled WGS sequence"/>
</dbReference>
<evidence type="ECO:0000313" key="14">
    <source>
        <dbReference type="Proteomes" id="UP000234240"/>
    </source>
</evidence>
<evidence type="ECO:0000256" key="7">
    <source>
        <dbReference type="ARBA" id="ARBA00022741"/>
    </source>
</evidence>
<dbReference type="InterPro" id="IPR050980">
    <property type="entry name" value="2C_sensor_his_kinase"/>
</dbReference>
<dbReference type="GO" id="GO:0000155">
    <property type="term" value="F:phosphorelay sensor kinase activity"/>
    <property type="evidence" value="ECO:0007669"/>
    <property type="project" value="InterPro"/>
</dbReference>
<dbReference type="CDD" id="cd06225">
    <property type="entry name" value="HAMP"/>
    <property type="match status" value="1"/>
</dbReference>